<evidence type="ECO:0000256" key="8">
    <source>
        <dbReference type="SAM" id="Phobius"/>
    </source>
</evidence>
<sequence length="410" mass="41868">MTASTEEPGTAIAPTRPIHTRRTLENTSAGTPDGTQNRTPTRTSEGPANRPSEQTRDQTSERAPERGLGRAAGRASGWIRRVWPGVAMAVGAVVFSMLVSRYVPALSPAVVAVISGAALASLVGVGERFRAGLAFVSRRVLRLAIALLGLQISLPQVLALGWQTLAIVTAATGLTFVTTPLIGRRLGLSRGTSLLIATGVSICGASAIAAMRESIDLPDDDDAAASALGVVVLYGTAAIAVLPLLASLMDLSPAQLGVWAGAAVHEVAQVAAIGAASGVLAGAVTVKLGRVVLLAPIVALTSYRNRRTSTRTTTGTAARTTARTARPPIVPVFVVAFLAMMAVRSTGWLPATLTETVPGVTNVLMAAALFGLGTGIDVRKLARGGRAVLLGGIATAIIAVTSLAGVMVFV</sequence>
<keyword evidence="10" id="KW-1185">Reference proteome</keyword>
<accession>A0ABW1CUI3</accession>
<keyword evidence="3" id="KW-1003">Cell membrane</keyword>
<feature type="compositionally biased region" description="Polar residues" evidence="7">
    <location>
        <begin position="25"/>
        <end position="46"/>
    </location>
</feature>
<evidence type="ECO:0000256" key="4">
    <source>
        <dbReference type="ARBA" id="ARBA00022692"/>
    </source>
</evidence>
<feature type="transmembrane region" description="Helical" evidence="8">
    <location>
        <begin position="140"/>
        <end position="158"/>
    </location>
</feature>
<protein>
    <submittedName>
        <fullName evidence="9">YeiH family protein</fullName>
    </submittedName>
</protein>
<gene>
    <name evidence="9" type="ORF">ACFPZ3_36270</name>
</gene>
<feature type="transmembrane region" description="Helical" evidence="8">
    <location>
        <begin position="357"/>
        <end position="376"/>
    </location>
</feature>
<keyword evidence="4 8" id="KW-0812">Transmembrane</keyword>
<dbReference type="Pfam" id="PF03601">
    <property type="entry name" value="Cons_hypoth698"/>
    <property type="match status" value="1"/>
</dbReference>
<feature type="transmembrane region" description="Helical" evidence="8">
    <location>
        <begin position="109"/>
        <end position="128"/>
    </location>
</feature>
<reference evidence="10" key="1">
    <citation type="journal article" date="2019" name="Int. J. Syst. Evol. Microbiol.">
        <title>The Global Catalogue of Microorganisms (GCM) 10K type strain sequencing project: providing services to taxonomists for standard genome sequencing and annotation.</title>
        <authorList>
            <consortium name="The Broad Institute Genomics Platform"/>
            <consortium name="The Broad Institute Genome Sequencing Center for Infectious Disease"/>
            <person name="Wu L."/>
            <person name="Ma J."/>
        </authorList>
    </citation>
    <scope>NUCLEOTIDE SEQUENCE [LARGE SCALE GENOMIC DNA]</scope>
    <source>
        <strain evidence="10">CCUG 53903</strain>
    </source>
</reference>
<evidence type="ECO:0000256" key="3">
    <source>
        <dbReference type="ARBA" id="ARBA00022475"/>
    </source>
</evidence>
<dbReference type="RefSeq" id="WP_379518839.1">
    <property type="nucleotide sequence ID" value="NZ_JBHSPA010000045.1"/>
</dbReference>
<evidence type="ECO:0000313" key="9">
    <source>
        <dbReference type="EMBL" id="MFC5829352.1"/>
    </source>
</evidence>
<evidence type="ECO:0000256" key="6">
    <source>
        <dbReference type="ARBA" id="ARBA00023136"/>
    </source>
</evidence>
<feature type="transmembrane region" description="Helical" evidence="8">
    <location>
        <begin position="82"/>
        <end position="103"/>
    </location>
</feature>
<evidence type="ECO:0000256" key="7">
    <source>
        <dbReference type="SAM" id="MobiDB-lite"/>
    </source>
</evidence>
<comment type="subcellular location">
    <subcellularLocation>
        <location evidence="1">Cell membrane</location>
        <topology evidence="1">Multi-pass membrane protein</topology>
    </subcellularLocation>
</comment>
<dbReference type="Proteomes" id="UP001596058">
    <property type="component" value="Unassembled WGS sequence"/>
</dbReference>
<feature type="compositionally biased region" description="Basic and acidic residues" evidence="7">
    <location>
        <begin position="53"/>
        <end position="68"/>
    </location>
</feature>
<evidence type="ECO:0000256" key="2">
    <source>
        <dbReference type="ARBA" id="ARBA00007977"/>
    </source>
</evidence>
<keyword evidence="6 8" id="KW-0472">Membrane</keyword>
<evidence type="ECO:0000256" key="5">
    <source>
        <dbReference type="ARBA" id="ARBA00022989"/>
    </source>
</evidence>
<feature type="region of interest" description="Disordered" evidence="7">
    <location>
        <begin position="1"/>
        <end position="70"/>
    </location>
</feature>
<feature type="transmembrane region" description="Helical" evidence="8">
    <location>
        <begin position="223"/>
        <end position="246"/>
    </location>
</feature>
<feature type="transmembrane region" description="Helical" evidence="8">
    <location>
        <begin position="329"/>
        <end position="351"/>
    </location>
</feature>
<dbReference type="PANTHER" id="PTHR30106">
    <property type="entry name" value="INNER MEMBRANE PROTEIN YEIH-RELATED"/>
    <property type="match status" value="1"/>
</dbReference>
<evidence type="ECO:0000256" key="1">
    <source>
        <dbReference type="ARBA" id="ARBA00004651"/>
    </source>
</evidence>
<feature type="transmembrane region" description="Helical" evidence="8">
    <location>
        <begin position="194"/>
        <end position="211"/>
    </location>
</feature>
<organism evidence="9 10">
    <name type="scientific">Nonomuraea insulae</name>
    <dbReference type="NCBI Taxonomy" id="1616787"/>
    <lineage>
        <taxon>Bacteria</taxon>
        <taxon>Bacillati</taxon>
        <taxon>Actinomycetota</taxon>
        <taxon>Actinomycetes</taxon>
        <taxon>Streptosporangiales</taxon>
        <taxon>Streptosporangiaceae</taxon>
        <taxon>Nonomuraea</taxon>
    </lineage>
</organism>
<feature type="transmembrane region" description="Helical" evidence="8">
    <location>
        <begin position="388"/>
        <end position="409"/>
    </location>
</feature>
<evidence type="ECO:0000313" key="10">
    <source>
        <dbReference type="Proteomes" id="UP001596058"/>
    </source>
</evidence>
<proteinExistence type="inferred from homology"/>
<name>A0ABW1CUI3_9ACTN</name>
<feature type="transmembrane region" description="Helical" evidence="8">
    <location>
        <begin position="164"/>
        <end position="182"/>
    </location>
</feature>
<dbReference type="InterPro" id="IPR018383">
    <property type="entry name" value="UPF0324_pro"/>
</dbReference>
<comment type="similarity">
    <text evidence="2">Belongs to the UPF0324 family.</text>
</comment>
<keyword evidence="5 8" id="KW-1133">Transmembrane helix</keyword>
<dbReference type="EMBL" id="JBHSPA010000045">
    <property type="protein sequence ID" value="MFC5829352.1"/>
    <property type="molecule type" value="Genomic_DNA"/>
</dbReference>
<comment type="caution">
    <text evidence="9">The sequence shown here is derived from an EMBL/GenBank/DDBJ whole genome shotgun (WGS) entry which is preliminary data.</text>
</comment>
<dbReference type="PANTHER" id="PTHR30106:SF2">
    <property type="entry name" value="UPF0324 INNER MEMBRANE PROTEIN YEIH"/>
    <property type="match status" value="1"/>
</dbReference>